<dbReference type="Gene3D" id="3.40.50.261">
    <property type="entry name" value="Succinyl-CoA synthetase domains"/>
    <property type="match status" value="1"/>
</dbReference>
<feature type="domain" description="Succinyl-CoA synthetase-like flavodoxin" evidence="2">
    <location>
        <begin position="176"/>
        <end position="280"/>
    </location>
</feature>
<protein>
    <submittedName>
        <fullName evidence="3">CoA-binding protein</fullName>
    </submittedName>
</protein>
<dbReference type="InterPro" id="IPR036969">
    <property type="entry name" value="Citrate_synthase_sf"/>
</dbReference>
<dbReference type="PANTHER" id="PTHR11117">
    <property type="entry name" value="SUCCINYL-COA LIGASE SUBUNIT ALPHA"/>
    <property type="match status" value="1"/>
</dbReference>
<dbReference type="SUPFAM" id="SSF51735">
    <property type="entry name" value="NAD(P)-binding Rossmann-fold domains"/>
    <property type="match status" value="1"/>
</dbReference>
<dbReference type="InterPro" id="IPR016102">
    <property type="entry name" value="Succinyl-CoA_synth-like"/>
</dbReference>
<dbReference type="GO" id="GO:0004775">
    <property type="term" value="F:succinate-CoA ligase (ADP-forming) activity"/>
    <property type="evidence" value="ECO:0007669"/>
    <property type="project" value="TreeGrafter"/>
</dbReference>
<dbReference type="Proteomes" id="UP000265955">
    <property type="component" value="Unassembled WGS sequence"/>
</dbReference>
<dbReference type="AlphaFoldDB" id="A0A3A3G3X1"/>
<comment type="caution">
    <text evidence="3">The sequence shown here is derived from an EMBL/GenBank/DDBJ whole genome shotgun (WGS) entry which is preliminary data.</text>
</comment>
<dbReference type="InterPro" id="IPR003781">
    <property type="entry name" value="CoA-bd"/>
</dbReference>
<reference evidence="4" key="1">
    <citation type="submission" date="2018-09" db="EMBL/GenBank/DDBJ databases">
        <authorList>
            <person name="Zhu H."/>
        </authorList>
    </citation>
    <scope>NUCLEOTIDE SEQUENCE [LARGE SCALE GENOMIC DNA]</scope>
    <source>
        <strain evidence="4">K1R23-30</strain>
    </source>
</reference>
<dbReference type="Pfam" id="PF02629">
    <property type="entry name" value="CoA_binding"/>
    <property type="match status" value="1"/>
</dbReference>
<evidence type="ECO:0000313" key="3">
    <source>
        <dbReference type="EMBL" id="RJF92763.1"/>
    </source>
</evidence>
<feature type="domain" description="CoA-binding" evidence="1">
    <location>
        <begin position="50"/>
        <end position="123"/>
    </location>
</feature>
<name>A0A3A3G3X1_9BURK</name>
<accession>A0A3A3G3X1</accession>
<dbReference type="RefSeq" id="WP_119772756.1">
    <property type="nucleotide sequence ID" value="NZ_QYUO01000003.1"/>
</dbReference>
<evidence type="ECO:0000259" key="2">
    <source>
        <dbReference type="Pfam" id="PF13607"/>
    </source>
</evidence>
<organism evidence="3 4">
    <name type="scientific">Noviherbaspirillum saxi</name>
    <dbReference type="NCBI Taxonomy" id="2320863"/>
    <lineage>
        <taxon>Bacteria</taxon>
        <taxon>Pseudomonadati</taxon>
        <taxon>Pseudomonadota</taxon>
        <taxon>Betaproteobacteria</taxon>
        <taxon>Burkholderiales</taxon>
        <taxon>Oxalobacteraceae</taxon>
        <taxon>Noviherbaspirillum</taxon>
    </lineage>
</organism>
<dbReference type="GO" id="GO:0009361">
    <property type="term" value="C:succinate-CoA ligase complex (ADP-forming)"/>
    <property type="evidence" value="ECO:0007669"/>
    <property type="project" value="TreeGrafter"/>
</dbReference>
<dbReference type="OrthoDB" id="9042242at2"/>
<dbReference type="InterPro" id="IPR036291">
    <property type="entry name" value="NAD(P)-bd_dom_sf"/>
</dbReference>
<proteinExistence type="predicted"/>
<dbReference type="SUPFAM" id="SSF48256">
    <property type="entry name" value="Citrate synthase"/>
    <property type="match status" value="1"/>
</dbReference>
<evidence type="ECO:0000259" key="1">
    <source>
        <dbReference type="Pfam" id="PF02629"/>
    </source>
</evidence>
<evidence type="ECO:0000313" key="4">
    <source>
        <dbReference type="Proteomes" id="UP000265955"/>
    </source>
</evidence>
<sequence length="901" mass="97424">MYKQGIEKFKYYVGMRSLSDIATREDRVCVLNILGAESSEVTPVGHAYSGGNVVFGTSPGRGGQVLATPVGNIPVYNNVLEGIADGHRFNCGVVYLPPSGARDGVAELIRLNSELKKIFIVTEKISVHDAREIRAMGQINGIDIFGANCLGVADSWNRVRIGGALGGDAPEDVLRKGSIAILSNSGGFTTTIAAYLRLMGWGTTTLVSSGKDVYIHYAAPEFAYALSTDERSKAAVLYVEPGGFYEKDADFTKPVIACVVGRWKSKLTRAVGHAGAMSGGSDDAESKECWFMEKFGVDGIYTPERPIFSAKGAVVTNIAHIASALTAVMRQNDTQSDFPPEGNMALKPWFGSNQGLRLPVDLDVAVATASAPYDRQIFELNKQLGAVFPRQALKDASGASQMDAKTQISFLHGVSVLDAAQYSVEANICLALLRTPGTEPECGLISLAVASQINLYGDPVLSAVDAARSAGNAPNSVLATACSILGPGRSERAKAISLRLMEVFARTPLRNGFDETCAFDQIVVDSQLRRLVVTERPDEQAEAMLSALEARASKPVFVRFLQTLGGSLTADAVLAAITTSIAWEPLSQKRISRLTVASLPWWIRLFGVMIGASVDPARHKKDEFCGFRQKDMLDRLSLGEICYVALLGNTPSSENLFAFQALIGLLLTNGPGTISAQGAKGAVSADGPENPERVQLNKAMVGFLTHSGFTHGGNGYEGIKFLIEQFQDTGMLDPTDPRHGIDLEKLAGEYVRKYGLYKADKKLLGDADISKIPGVNHPVFKGQPVNYDPRERHLKQLLDQRGDYNVFHEYYHELVKALFEQGLSRNVYCVNIDAVIAALLLKILWHSYRGGLLTEAAIENAAFTAFLYARMIGGAAEIDDHLNRGRNMDTRTPASQCQFVC</sequence>
<dbReference type="GO" id="GO:0004776">
    <property type="term" value="F:succinate-CoA ligase (GDP-forming) activity"/>
    <property type="evidence" value="ECO:0007669"/>
    <property type="project" value="TreeGrafter"/>
</dbReference>
<dbReference type="InterPro" id="IPR032875">
    <property type="entry name" value="Succ_CoA_lig_flav_dom"/>
</dbReference>
<dbReference type="SUPFAM" id="SSF52210">
    <property type="entry name" value="Succinyl-CoA synthetase domains"/>
    <property type="match status" value="1"/>
</dbReference>
<dbReference type="GO" id="GO:0006099">
    <property type="term" value="P:tricarboxylic acid cycle"/>
    <property type="evidence" value="ECO:0007669"/>
    <property type="project" value="TreeGrafter"/>
</dbReference>
<dbReference type="Pfam" id="PF13607">
    <property type="entry name" value="Succ_CoA_lig"/>
    <property type="match status" value="1"/>
</dbReference>
<keyword evidence="4" id="KW-1185">Reference proteome</keyword>
<dbReference type="PANTHER" id="PTHR11117:SF2">
    <property type="entry name" value="SUCCINATE--COA LIGASE [ADP_GDP-FORMING] SUBUNIT ALPHA, MITOCHONDRIAL"/>
    <property type="match status" value="1"/>
</dbReference>
<dbReference type="EMBL" id="QYUO01000003">
    <property type="protein sequence ID" value="RJF92763.1"/>
    <property type="molecule type" value="Genomic_DNA"/>
</dbReference>
<dbReference type="GO" id="GO:0046912">
    <property type="term" value="F:acyltransferase activity, acyl groups converted into alkyl on transfer"/>
    <property type="evidence" value="ECO:0007669"/>
    <property type="project" value="InterPro"/>
</dbReference>
<gene>
    <name evidence="3" type="ORF">D3871_24960</name>
</gene>
<dbReference type="Gene3D" id="3.40.50.720">
    <property type="entry name" value="NAD(P)-binding Rossmann-like Domain"/>
    <property type="match status" value="1"/>
</dbReference>